<dbReference type="PANTHER" id="PTHR45288:SF1">
    <property type="entry name" value="THIOREDOXIN FAMILY PROTEIN"/>
    <property type="match status" value="1"/>
</dbReference>
<feature type="compositionally biased region" description="Polar residues" evidence="1">
    <location>
        <begin position="308"/>
        <end position="318"/>
    </location>
</feature>
<feature type="compositionally biased region" description="Basic and acidic residues" evidence="1">
    <location>
        <begin position="319"/>
        <end position="332"/>
    </location>
</feature>
<evidence type="ECO:0000313" key="3">
    <source>
        <dbReference type="Proteomes" id="UP000291116"/>
    </source>
</evidence>
<feature type="region of interest" description="Disordered" evidence="1">
    <location>
        <begin position="305"/>
        <end position="332"/>
    </location>
</feature>
<dbReference type="OrthoDB" id="422574at2759"/>
<accession>A0A448Z9Z6</accession>
<reference evidence="2 3" key="1">
    <citation type="submission" date="2019-01" db="EMBL/GenBank/DDBJ databases">
        <authorList>
            <person name="Ferrante I. M."/>
        </authorList>
    </citation>
    <scope>NUCLEOTIDE SEQUENCE [LARGE SCALE GENOMIC DNA]</scope>
    <source>
        <strain evidence="2 3">B856</strain>
    </source>
</reference>
<sequence>MAFKVQNLDLLASRVASHVLRYNVAQAAAKRIPLASASASASTSQPPPPRHELILYDFEGSPWCRLVREYATILDLTLHIRPCPRETLLFGEGAFSAKSRFRPEAMEWFKSRCYRCSRETDLCSANSEAIIQSTIEEDEEEEVDNRDNLTFPLLVDRTNAKISTEENSKFSDHGVVVLTESYDILCHLWKHYGASVVQSEPCGGGSGNSRRRPDQTVNSSSVPFPIRFLSLAGPSYLRPWPRCGLMRFPCSRSSTAAVPLSSPEEPGGRPQQPALTLYQAEGCPESRLVREVLCSLEIPYRSVPVADGSSNRLPNASDSRNHGATDDARDGGKSLRIPLLEIAPPNDSVIAATPETAGTSSSIGVIYRVGARECVDYLRDNFYRRSGAPKHHDDHGRDGDTPTWLDPLPEENLGRGSDGDGSNSLAIGAYTAFLKGSRAFVPARAMK</sequence>
<evidence type="ECO:0008006" key="4">
    <source>
        <dbReference type="Google" id="ProtNLM"/>
    </source>
</evidence>
<feature type="region of interest" description="Disordered" evidence="1">
    <location>
        <begin position="386"/>
        <end position="421"/>
    </location>
</feature>
<feature type="compositionally biased region" description="Basic and acidic residues" evidence="1">
    <location>
        <begin position="390"/>
        <end position="400"/>
    </location>
</feature>
<keyword evidence="3" id="KW-1185">Reference proteome</keyword>
<dbReference type="EMBL" id="CAACVS010000192">
    <property type="protein sequence ID" value="VEU38883.1"/>
    <property type="molecule type" value="Genomic_DNA"/>
</dbReference>
<gene>
    <name evidence="2" type="ORF">PSNMU_V1.4_AUG-EV-PASAV3_0057360</name>
</gene>
<name>A0A448Z9Z6_9STRA</name>
<feature type="region of interest" description="Disordered" evidence="1">
    <location>
        <begin position="200"/>
        <end position="219"/>
    </location>
</feature>
<evidence type="ECO:0000256" key="1">
    <source>
        <dbReference type="SAM" id="MobiDB-lite"/>
    </source>
</evidence>
<dbReference type="PANTHER" id="PTHR45288">
    <property type="entry name" value="THIOREDOXIN FAMILY PROTEIN"/>
    <property type="match status" value="1"/>
</dbReference>
<evidence type="ECO:0000313" key="2">
    <source>
        <dbReference type="EMBL" id="VEU38883.1"/>
    </source>
</evidence>
<dbReference type="Proteomes" id="UP000291116">
    <property type="component" value="Unassembled WGS sequence"/>
</dbReference>
<dbReference type="AlphaFoldDB" id="A0A448Z9Z6"/>
<organism evidence="2 3">
    <name type="scientific">Pseudo-nitzschia multistriata</name>
    <dbReference type="NCBI Taxonomy" id="183589"/>
    <lineage>
        <taxon>Eukaryota</taxon>
        <taxon>Sar</taxon>
        <taxon>Stramenopiles</taxon>
        <taxon>Ochrophyta</taxon>
        <taxon>Bacillariophyta</taxon>
        <taxon>Bacillariophyceae</taxon>
        <taxon>Bacillariophycidae</taxon>
        <taxon>Bacillariales</taxon>
        <taxon>Bacillariaceae</taxon>
        <taxon>Pseudo-nitzschia</taxon>
    </lineage>
</organism>
<protein>
    <recommendedName>
        <fullName evidence="4">GST N-terminal domain-containing protein</fullName>
    </recommendedName>
</protein>
<proteinExistence type="predicted"/>